<evidence type="ECO:0000313" key="3">
    <source>
        <dbReference type="Proteomes" id="UP000270673"/>
    </source>
</evidence>
<gene>
    <name evidence="2" type="ORF">D8S85_04885</name>
</gene>
<dbReference type="Proteomes" id="UP000270673">
    <property type="component" value="Chromosome"/>
</dbReference>
<dbReference type="Pfam" id="PF16215">
    <property type="entry name" value="DUF4876"/>
    <property type="match status" value="1"/>
</dbReference>
<feature type="signal peptide" evidence="1">
    <location>
        <begin position="1"/>
        <end position="23"/>
    </location>
</feature>
<organism evidence="2 3">
    <name type="scientific">Butyricimonas faecalis</name>
    <dbReference type="NCBI Taxonomy" id="2093856"/>
    <lineage>
        <taxon>Bacteria</taxon>
        <taxon>Pseudomonadati</taxon>
        <taxon>Bacteroidota</taxon>
        <taxon>Bacteroidia</taxon>
        <taxon>Bacteroidales</taxon>
        <taxon>Odoribacteraceae</taxon>
        <taxon>Butyricimonas</taxon>
    </lineage>
</organism>
<keyword evidence="1" id="KW-0732">Signal</keyword>
<keyword evidence="3" id="KW-1185">Reference proteome</keyword>
<dbReference type="KEGG" id="buy:D8S85_04885"/>
<evidence type="ECO:0000256" key="1">
    <source>
        <dbReference type="SAM" id="SignalP"/>
    </source>
</evidence>
<accession>A0A3S9VR14</accession>
<evidence type="ECO:0000313" key="2">
    <source>
        <dbReference type="EMBL" id="AZS28955.1"/>
    </source>
</evidence>
<name>A0A3S9VR14_9BACT</name>
<dbReference type="PROSITE" id="PS51257">
    <property type="entry name" value="PROKAR_LIPOPROTEIN"/>
    <property type="match status" value="1"/>
</dbReference>
<dbReference type="InterPro" id="IPR032627">
    <property type="entry name" value="DUF4876"/>
</dbReference>
<dbReference type="OrthoDB" id="1409865at2"/>
<dbReference type="EMBL" id="CP032819">
    <property type="protein sequence ID" value="AZS28955.1"/>
    <property type="molecule type" value="Genomic_DNA"/>
</dbReference>
<dbReference type="AlphaFoldDB" id="A0A3S9VR14"/>
<protein>
    <submittedName>
        <fullName evidence="2">DUF4876 domain-containing protein</fullName>
    </submittedName>
</protein>
<feature type="chain" id="PRO_5019477378" evidence="1">
    <location>
        <begin position="24"/>
        <end position="401"/>
    </location>
</feature>
<sequence length="401" mass="45462">MNMKNNFIIFCSLIMTIFSILSCTDDNKTINTTEFTLTATLPEGFEDPSISDMVVKFTNVNTGRVINNTSFANNQIQITLPEGMYHISMEGVIRYKREGENQEGQIRGYEESVNISGPTASLATQLFISQASSDFIIAEIFFTGTVTEEGKQYNGDKYIKIYNNTNKVLYADGLSILESEFLTTDKQDYTPDIMKQAMAVSSIITIPGNGTQYPVNPGEYITIADNAINHQAYNSNSFDLSKADFEIFYDDSDDIDNPDVTNMLTPYDIFGFHNRGFHSYAIARLGDIETYLQNYKYDYEYLFVFEEYEIPMEESCYKVPNEMIVDAVNLSVQSEFQWIVTSPAIDMGWTYCGVIDRDENRYGKSVLRKTFSTTEDGRAILQDSNNSTEDFIPEATPSLKK</sequence>
<proteinExistence type="predicted"/>
<reference evidence="2 3" key="1">
    <citation type="submission" date="2018-10" db="EMBL/GenBank/DDBJ databases">
        <title>Butyricimonas faecalis sp. nov., isolated from human faeces and emended description of the genus Butyricimonas.</title>
        <authorList>
            <person name="Le Roy T."/>
            <person name="Van der Smissen P."/>
            <person name="Paquot A."/>
            <person name="Delzenne N."/>
            <person name="Muccioli G."/>
            <person name="Collet J.-F."/>
            <person name="Cani P.D."/>
        </authorList>
    </citation>
    <scope>NUCLEOTIDE SEQUENCE [LARGE SCALE GENOMIC DNA]</scope>
    <source>
        <strain evidence="2 3">H184</strain>
    </source>
</reference>